<dbReference type="EMBL" id="JAUDZG010000003">
    <property type="protein sequence ID" value="KAK3307531.1"/>
    <property type="molecule type" value="Genomic_DNA"/>
</dbReference>
<organism evidence="3 4">
    <name type="scientific">Chaetomium strumarium</name>
    <dbReference type="NCBI Taxonomy" id="1170767"/>
    <lineage>
        <taxon>Eukaryota</taxon>
        <taxon>Fungi</taxon>
        <taxon>Dikarya</taxon>
        <taxon>Ascomycota</taxon>
        <taxon>Pezizomycotina</taxon>
        <taxon>Sordariomycetes</taxon>
        <taxon>Sordariomycetidae</taxon>
        <taxon>Sordariales</taxon>
        <taxon>Chaetomiaceae</taxon>
        <taxon>Chaetomium</taxon>
    </lineage>
</organism>
<feature type="compositionally biased region" description="Low complexity" evidence="1">
    <location>
        <begin position="136"/>
        <end position="146"/>
    </location>
</feature>
<evidence type="ECO:0000259" key="2">
    <source>
        <dbReference type="Pfam" id="PF14420"/>
    </source>
</evidence>
<protein>
    <recommendedName>
        <fullName evidence="2">Clr5 domain-containing protein</fullName>
    </recommendedName>
</protein>
<comment type="caution">
    <text evidence="3">The sequence shown here is derived from an EMBL/GenBank/DDBJ whole genome shotgun (WGS) entry which is preliminary data.</text>
</comment>
<feature type="region of interest" description="Disordered" evidence="1">
    <location>
        <begin position="71"/>
        <end position="146"/>
    </location>
</feature>
<dbReference type="AlphaFoldDB" id="A0AAJ0M3B5"/>
<dbReference type="GeneID" id="87885734"/>
<evidence type="ECO:0000256" key="1">
    <source>
        <dbReference type="SAM" id="MobiDB-lite"/>
    </source>
</evidence>
<dbReference type="InterPro" id="IPR025676">
    <property type="entry name" value="Clr5_dom"/>
</dbReference>
<evidence type="ECO:0000313" key="4">
    <source>
        <dbReference type="Proteomes" id="UP001273166"/>
    </source>
</evidence>
<feature type="domain" description="Clr5" evidence="2">
    <location>
        <begin position="17"/>
        <end position="68"/>
    </location>
</feature>
<dbReference type="Pfam" id="PF14420">
    <property type="entry name" value="Clr5"/>
    <property type="match status" value="1"/>
</dbReference>
<accession>A0AAJ0M3B5</accession>
<evidence type="ECO:0000313" key="3">
    <source>
        <dbReference type="EMBL" id="KAK3307531.1"/>
    </source>
</evidence>
<proteinExistence type="predicted"/>
<reference evidence="3" key="1">
    <citation type="journal article" date="2023" name="Mol. Phylogenet. Evol.">
        <title>Genome-scale phylogeny and comparative genomics of the fungal order Sordariales.</title>
        <authorList>
            <person name="Hensen N."/>
            <person name="Bonometti L."/>
            <person name="Westerberg I."/>
            <person name="Brannstrom I.O."/>
            <person name="Guillou S."/>
            <person name="Cros-Aarteil S."/>
            <person name="Calhoun S."/>
            <person name="Haridas S."/>
            <person name="Kuo A."/>
            <person name="Mondo S."/>
            <person name="Pangilinan J."/>
            <person name="Riley R."/>
            <person name="LaButti K."/>
            <person name="Andreopoulos B."/>
            <person name="Lipzen A."/>
            <person name="Chen C."/>
            <person name="Yan M."/>
            <person name="Daum C."/>
            <person name="Ng V."/>
            <person name="Clum A."/>
            <person name="Steindorff A."/>
            <person name="Ohm R.A."/>
            <person name="Martin F."/>
            <person name="Silar P."/>
            <person name="Natvig D.O."/>
            <person name="Lalanne C."/>
            <person name="Gautier V."/>
            <person name="Ament-Velasquez S.L."/>
            <person name="Kruys A."/>
            <person name="Hutchinson M.I."/>
            <person name="Powell A.J."/>
            <person name="Barry K."/>
            <person name="Miller A.N."/>
            <person name="Grigoriev I.V."/>
            <person name="Debuchy R."/>
            <person name="Gladieux P."/>
            <person name="Hiltunen Thoren M."/>
            <person name="Johannesson H."/>
        </authorList>
    </citation>
    <scope>NUCLEOTIDE SEQUENCE</scope>
    <source>
        <strain evidence="3">CBS 333.67</strain>
    </source>
</reference>
<gene>
    <name evidence="3" type="ORF">B0T15DRAFT_493005</name>
</gene>
<sequence length="567" mass="62566">MDNFRDGTRQNARRIEEDEWEKHKDTILELYETDSVQKVKEYMERKHSFKATNRQFSHRIRKVWGVTKYNKGIPEGQDATGHPRPKGQPANGRQLRSAVASSGAHHPQCDNLPHHNHPVQSSAAVRERQAAKTAGQSALSSAPQASLPLTQKPVSYLAHLAAKDSDSRLRHRWLADMLLALGDSHHAFDIGAALWEAEPTNGMPPAHDTLLHVVSCVRAARTQEQAASCRQMLNTIDIGVSRDEQDEGSWRTTVKDLLCALTYRCDTDAIACLGQIQDTIDDIVEADQGSWRLEPLIAREGLRFDVPAYILLSSALEWHNAVRKAEEEEVEDREFEGQEVDIPTVLQQFVDQQPAVCEGPDADFCLPVCLSWCIDMLKSDPKMPAIASDTRATNVNRSSAVYTVLCGLWKTWLDSRLPPSSSSPAWASDTESQLGIPATQLLCTVVCMMMAAVPQQKEVEDANNIPLAQRALAGANALKSLDRRELICRFVDQVRASNQPLTGPPKGGHLRLQKNSVVDVDVDVDVSALNPFREFVAQSLGIEDLPALGEGAGVYPLVLATSSCELT</sequence>
<reference evidence="3" key="2">
    <citation type="submission" date="2023-06" db="EMBL/GenBank/DDBJ databases">
        <authorList>
            <consortium name="Lawrence Berkeley National Laboratory"/>
            <person name="Mondo S.J."/>
            <person name="Hensen N."/>
            <person name="Bonometti L."/>
            <person name="Westerberg I."/>
            <person name="Brannstrom I.O."/>
            <person name="Guillou S."/>
            <person name="Cros-Aarteil S."/>
            <person name="Calhoun S."/>
            <person name="Haridas S."/>
            <person name="Kuo A."/>
            <person name="Pangilinan J."/>
            <person name="Riley R."/>
            <person name="Labutti K."/>
            <person name="Andreopoulos B."/>
            <person name="Lipzen A."/>
            <person name="Chen C."/>
            <person name="Yanf M."/>
            <person name="Daum C."/>
            <person name="Ng V."/>
            <person name="Clum A."/>
            <person name="Steindorff A."/>
            <person name="Ohm R."/>
            <person name="Martin F."/>
            <person name="Silar P."/>
            <person name="Natvig D."/>
            <person name="Lalanne C."/>
            <person name="Gautier V."/>
            <person name="Ament-Velasquez S.L."/>
            <person name="Kruys A."/>
            <person name="Hutchinson M.I."/>
            <person name="Powell A.J."/>
            <person name="Barry K."/>
            <person name="Miller A.N."/>
            <person name="Grigoriev I.V."/>
            <person name="Debuchy R."/>
            <person name="Gladieux P."/>
            <person name="Thoren M.H."/>
            <person name="Johannesson H."/>
        </authorList>
    </citation>
    <scope>NUCLEOTIDE SEQUENCE</scope>
    <source>
        <strain evidence="3">CBS 333.67</strain>
    </source>
</reference>
<name>A0AAJ0M3B5_9PEZI</name>
<keyword evidence="4" id="KW-1185">Reference proteome</keyword>
<dbReference type="RefSeq" id="XP_062723311.1">
    <property type="nucleotide sequence ID" value="XM_062866905.1"/>
</dbReference>
<dbReference type="Proteomes" id="UP001273166">
    <property type="component" value="Unassembled WGS sequence"/>
</dbReference>